<dbReference type="EMBL" id="CM026429">
    <property type="protein sequence ID" value="KAG0564042.1"/>
    <property type="molecule type" value="Genomic_DNA"/>
</dbReference>
<dbReference type="AlphaFoldDB" id="A0A8T0H4J5"/>
<gene>
    <name evidence="5" type="ORF">KC19_8G078500</name>
</gene>
<keyword evidence="6" id="KW-1185">Reference proteome</keyword>
<dbReference type="PANTHER" id="PTHR11017:SF385">
    <property type="entry name" value="DISEASE RESISTANCE PROTEIN (TIR-NBS-LRR CLASS)-RELATED"/>
    <property type="match status" value="1"/>
</dbReference>
<evidence type="ECO:0000313" key="6">
    <source>
        <dbReference type="Proteomes" id="UP000822688"/>
    </source>
</evidence>
<dbReference type="InterPro" id="IPR002182">
    <property type="entry name" value="NB-ARC"/>
</dbReference>
<feature type="domain" description="TIR" evidence="4">
    <location>
        <begin position="97"/>
        <end position="260"/>
    </location>
</feature>
<keyword evidence="2" id="KW-0611">Plant defense</keyword>
<dbReference type="PRINTS" id="PR00364">
    <property type="entry name" value="DISEASERSIST"/>
</dbReference>
<dbReference type="Proteomes" id="UP000822688">
    <property type="component" value="Chromosome 8"/>
</dbReference>
<dbReference type="PROSITE" id="PS50104">
    <property type="entry name" value="TIR"/>
    <property type="match status" value="1"/>
</dbReference>
<dbReference type="Pfam" id="PF00931">
    <property type="entry name" value="NB-ARC"/>
    <property type="match status" value="1"/>
</dbReference>
<dbReference type="InterPro" id="IPR035897">
    <property type="entry name" value="Toll_tir_struct_dom_sf"/>
</dbReference>
<evidence type="ECO:0000313" key="5">
    <source>
        <dbReference type="EMBL" id="KAG0564042.1"/>
    </source>
</evidence>
<dbReference type="Gene3D" id="3.40.50.10140">
    <property type="entry name" value="Toll/interleukin-1 receptor homology (TIR) domain"/>
    <property type="match status" value="1"/>
</dbReference>
<evidence type="ECO:0000256" key="2">
    <source>
        <dbReference type="ARBA" id="ARBA00022821"/>
    </source>
</evidence>
<dbReference type="InterPro" id="IPR058192">
    <property type="entry name" value="WHD_ROQ1-like"/>
</dbReference>
<protein>
    <recommendedName>
        <fullName evidence="4">TIR domain-containing protein</fullName>
    </recommendedName>
</protein>
<reference evidence="5" key="1">
    <citation type="submission" date="2020-06" db="EMBL/GenBank/DDBJ databases">
        <title>WGS assembly of Ceratodon purpureus strain R40.</title>
        <authorList>
            <person name="Carey S.B."/>
            <person name="Jenkins J."/>
            <person name="Shu S."/>
            <person name="Lovell J.T."/>
            <person name="Sreedasyam A."/>
            <person name="Maumus F."/>
            <person name="Tiley G.P."/>
            <person name="Fernandez-Pozo N."/>
            <person name="Barry K."/>
            <person name="Chen C."/>
            <person name="Wang M."/>
            <person name="Lipzen A."/>
            <person name="Daum C."/>
            <person name="Saski C.A."/>
            <person name="Payton A.C."/>
            <person name="Mcbreen J.C."/>
            <person name="Conrad R.E."/>
            <person name="Kollar L.M."/>
            <person name="Olsson S."/>
            <person name="Huttunen S."/>
            <person name="Landis J.B."/>
            <person name="Wickett N.J."/>
            <person name="Johnson M.G."/>
            <person name="Rensing S.A."/>
            <person name="Grimwood J."/>
            <person name="Schmutz J."/>
            <person name="Mcdaniel S.F."/>
        </authorList>
    </citation>
    <scope>NUCLEOTIDE SEQUENCE</scope>
    <source>
        <strain evidence="5">R40</strain>
    </source>
</reference>
<dbReference type="InterPro" id="IPR044974">
    <property type="entry name" value="Disease_R_plants"/>
</dbReference>
<keyword evidence="1" id="KW-0433">Leucine-rich repeat</keyword>
<evidence type="ECO:0000256" key="1">
    <source>
        <dbReference type="ARBA" id="ARBA00022614"/>
    </source>
</evidence>
<dbReference type="InterPro" id="IPR000157">
    <property type="entry name" value="TIR_dom"/>
</dbReference>
<evidence type="ECO:0000256" key="3">
    <source>
        <dbReference type="SAM" id="MobiDB-lite"/>
    </source>
</evidence>
<accession>A0A8T0H4J5</accession>
<dbReference type="GO" id="GO:0043531">
    <property type="term" value="F:ADP binding"/>
    <property type="evidence" value="ECO:0007669"/>
    <property type="project" value="InterPro"/>
</dbReference>
<name>A0A8T0H4J5_CERPU</name>
<dbReference type="SUPFAM" id="SSF52200">
    <property type="entry name" value="Toll/Interleukin receptor TIR domain"/>
    <property type="match status" value="1"/>
</dbReference>
<dbReference type="InterPro" id="IPR036390">
    <property type="entry name" value="WH_DNA-bd_sf"/>
</dbReference>
<dbReference type="InterPro" id="IPR027417">
    <property type="entry name" value="P-loop_NTPase"/>
</dbReference>
<comment type="caution">
    <text evidence="5">The sequence shown here is derived from an EMBL/GenBank/DDBJ whole genome shotgun (WGS) entry which is preliminary data.</text>
</comment>
<dbReference type="Gene3D" id="3.40.50.300">
    <property type="entry name" value="P-loop containing nucleotide triphosphate hydrolases"/>
    <property type="match status" value="1"/>
</dbReference>
<dbReference type="SUPFAM" id="SSF52058">
    <property type="entry name" value="L domain-like"/>
    <property type="match status" value="1"/>
</dbReference>
<feature type="compositionally biased region" description="Basic and acidic residues" evidence="3">
    <location>
        <begin position="1"/>
        <end position="25"/>
    </location>
</feature>
<sequence>MTRSCNLKEQRSHPDKHEQNEEQKVECSNAGHRGGDDTTGDKKRMGSKELQDKEEARRVLQRVSSSDASNMGMGGTKETVQARELHSNTHPVFGNLLKHDVFLNHRGPDLKKTFVSHLAAALRRAGRDPFLDAKSLVKGQHGLGSINEALNGVHVHVAVFSPGYAESKYCLNELCDMLESKKPLISVFYDVEPVNLRWIEVGPFAKAFEEHLKKGRTKDVVRWRAALSQAADITGFRLVDCDNDTVKLEEKIVAAILNALPAPSPLPIARHPVGLNESSAYVIDQFHKMGDKFLGVMGIHGMGGIGKTTLAREVYNYEQASFGSRCFLKDVKDFKGVGGMEILQMKMVTDLLHVHVKKKNWDFAHWFKKIQGHKVLLVIDDVSERQLFDDLIPDLNMLTPGSRILIASRERDILRSITMDIQEGLLYQVPELNPLDSLDLFLWCAFRRNSIDVVNASFHKWVEEVTSACCGLPLALEIMGGFLADKKNLPDDEKYWREATSALKKNGAIITSLQITYDGLKNDEDKHMFLDIACFMLGHPKKVAMEVWESSGDCGSACWSLSRLIDKCLVKVDVDGNLSMHDLLRNMGRNIVMQRASYKVELQSHIWDPSLAAKILQEKQGSTKLLALSVLGVDSDTACKAEHYAKLAELRYLLLDGYKVNGDFSSWSEDLRWLQWRYCPQEELPWSLKLPNLVVLDLANSDHLIRVWSENIELKFHLRELRMLILTAQQLHQTGAAAPTP</sequence>
<dbReference type="InterPro" id="IPR042197">
    <property type="entry name" value="Apaf_helical"/>
</dbReference>
<dbReference type="Gene3D" id="1.10.8.430">
    <property type="entry name" value="Helical domain of apoptotic protease-activating factors"/>
    <property type="match status" value="1"/>
</dbReference>
<dbReference type="SUPFAM" id="SSF46785">
    <property type="entry name" value="Winged helix' DNA-binding domain"/>
    <property type="match status" value="1"/>
</dbReference>
<dbReference type="GO" id="GO:0007165">
    <property type="term" value="P:signal transduction"/>
    <property type="evidence" value="ECO:0007669"/>
    <property type="project" value="InterPro"/>
</dbReference>
<dbReference type="SUPFAM" id="SSF52540">
    <property type="entry name" value="P-loop containing nucleoside triphosphate hydrolases"/>
    <property type="match status" value="1"/>
</dbReference>
<dbReference type="GO" id="GO:0006952">
    <property type="term" value="P:defense response"/>
    <property type="evidence" value="ECO:0007669"/>
    <property type="project" value="UniProtKB-KW"/>
</dbReference>
<evidence type="ECO:0000259" key="4">
    <source>
        <dbReference type="PROSITE" id="PS50104"/>
    </source>
</evidence>
<dbReference type="Pfam" id="PF23282">
    <property type="entry name" value="WHD_ROQ1"/>
    <property type="match status" value="1"/>
</dbReference>
<feature type="region of interest" description="Disordered" evidence="3">
    <location>
        <begin position="1"/>
        <end position="74"/>
    </location>
</feature>
<proteinExistence type="predicted"/>
<organism evidence="5 6">
    <name type="scientific">Ceratodon purpureus</name>
    <name type="common">Fire moss</name>
    <name type="synonym">Dicranum purpureum</name>
    <dbReference type="NCBI Taxonomy" id="3225"/>
    <lineage>
        <taxon>Eukaryota</taxon>
        <taxon>Viridiplantae</taxon>
        <taxon>Streptophyta</taxon>
        <taxon>Embryophyta</taxon>
        <taxon>Bryophyta</taxon>
        <taxon>Bryophytina</taxon>
        <taxon>Bryopsida</taxon>
        <taxon>Dicranidae</taxon>
        <taxon>Pseudoditrichales</taxon>
        <taxon>Ditrichaceae</taxon>
        <taxon>Ceratodon</taxon>
    </lineage>
</organism>
<dbReference type="Pfam" id="PF01582">
    <property type="entry name" value="TIR"/>
    <property type="match status" value="1"/>
</dbReference>
<dbReference type="PANTHER" id="PTHR11017">
    <property type="entry name" value="LEUCINE-RICH REPEAT-CONTAINING PROTEIN"/>
    <property type="match status" value="1"/>
</dbReference>
<dbReference type="SMART" id="SM00255">
    <property type="entry name" value="TIR"/>
    <property type="match status" value="1"/>
</dbReference>
<feature type="compositionally biased region" description="Basic and acidic residues" evidence="3">
    <location>
        <begin position="33"/>
        <end position="58"/>
    </location>
</feature>